<dbReference type="InterPro" id="IPR001360">
    <property type="entry name" value="Glyco_hydro_1"/>
</dbReference>
<evidence type="ECO:0000256" key="1">
    <source>
        <dbReference type="RuleBase" id="RU003690"/>
    </source>
</evidence>
<dbReference type="GeneTree" id="ENSGT00940000155324"/>
<dbReference type="Gene3D" id="3.20.20.80">
    <property type="entry name" value="Glycosidases"/>
    <property type="match status" value="1"/>
</dbReference>
<dbReference type="PANTHER" id="PTHR10353:SF38">
    <property type="entry name" value="LACTASE_PHLORIZIN HYDROLASE"/>
    <property type="match status" value="1"/>
</dbReference>
<organism evidence="2 3">
    <name type="scientific">Hucho hucho</name>
    <name type="common">huchen</name>
    <dbReference type="NCBI Taxonomy" id="62062"/>
    <lineage>
        <taxon>Eukaryota</taxon>
        <taxon>Metazoa</taxon>
        <taxon>Chordata</taxon>
        <taxon>Craniata</taxon>
        <taxon>Vertebrata</taxon>
        <taxon>Euteleostomi</taxon>
        <taxon>Actinopterygii</taxon>
        <taxon>Neopterygii</taxon>
        <taxon>Teleostei</taxon>
        <taxon>Protacanthopterygii</taxon>
        <taxon>Salmoniformes</taxon>
        <taxon>Salmonidae</taxon>
        <taxon>Salmoninae</taxon>
        <taxon>Hucho</taxon>
    </lineage>
</organism>
<comment type="similarity">
    <text evidence="1">Belongs to the glycosyl hydrolase 1 family.</text>
</comment>
<dbReference type="PANTHER" id="PTHR10353">
    <property type="entry name" value="GLYCOSYL HYDROLASE"/>
    <property type="match status" value="1"/>
</dbReference>
<dbReference type="GO" id="GO:0005975">
    <property type="term" value="P:carbohydrate metabolic process"/>
    <property type="evidence" value="ECO:0007669"/>
    <property type="project" value="InterPro"/>
</dbReference>
<accession>A0A4W5QC86</accession>
<reference evidence="2" key="3">
    <citation type="submission" date="2025-09" db="UniProtKB">
        <authorList>
            <consortium name="Ensembl"/>
        </authorList>
    </citation>
    <scope>IDENTIFICATION</scope>
</reference>
<dbReference type="Proteomes" id="UP000314982">
    <property type="component" value="Unassembled WGS sequence"/>
</dbReference>
<reference evidence="2" key="2">
    <citation type="submission" date="2025-08" db="UniProtKB">
        <authorList>
            <consortium name="Ensembl"/>
        </authorList>
    </citation>
    <scope>IDENTIFICATION</scope>
</reference>
<name>A0A4W5QC86_9TELE</name>
<dbReference type="Ensembl" id="ENSHHUT00000077406.1">
    <property type="protein sequence ID" value="ENSHHUP00000074951.1"/>
    <property type="gene ID" value="ENSHHUG00000043932.1"/>
</dbReference>
<dbReference type="InterPro" id="IPR017853">
    <property type="entry name" value="GH"/>
</dbReference>
<sequence length="128" mass="14452">MGFTHSSRPRMPKRSAHFYYQVMRDNGFPLPEEQKPPYRHIPASFNWSTASASYQIEGSWRAHGKGLSKWDKFAHTPFIVGNDDSGDIACDSYNKTDEDVEVLKMLKVCHTTTSPYPGPGLCLKSPTN</sequence>
<protein>
    <submittedName>
        <fullName evidence="2">Uncharacterized protein</fullName>
    </submittedName>
</protein>
<keyword evidence="3" id="KW-1185">Reference proteome</keyword>
<dbReference type="GO" id="GO:0000016">
    <property type="term" value="F:lactase activity"/>
    <property type="evidence" value="ECO:0007669"/>
    <property type="project" value="TreeGrafter"/>
</dbReference>
<dbReference type="Pfam" id="PF00232">
    <property type="entry name" value="Glyco_hydro_1"/>
    <property type="match status" value="1"/>
</dbReference>
<evidence type="ECO:0000313" key="2">
    <source>
        <dbReference type="Ensembl" id="ENSHHUP00000074951.1"/>
    </source>
</evidence>
<dbReference type="AlphaFoldDB" id="A0A4W5QC86"/>
<reference evidence="3" key="1">
    <citation type="submission" date="2018-06" db="EMBL/GenBank/DDBJ databases">
        <title>Genome assembly of Danube salmon.</title>
        <authorList>
            <person name="Macqueen D.J."/>
            <person name="Gundappa M.K."/>
        </authorList>
    </citation>
    <scope>NUCLEOTIDE SEQUENCE [LARGE SCALE GENOMIC DNA]</scope>
</reference>
<evidence type="ECO:0000313" key="3">
    <source>
        <dbReference type="Proteomes" id="UP000314982"/>
    </source>
</evidence>
<dbReference type="STRING" id="62062.ENSHHUP00000074951"/>
<dbReference type="SUPFAM" id="SSF51445">
    <property type="entry name" value="(Trans)glycosidases"/>
    <property type="match status" value="1"/>
</dbReference>
<dbReference type="InterPro" id="IPR033132">
    <property type="entry name" value="GH_1_N_CS"/>
</dbReference>
<dbReference type="PROSITE" id="PS00653">
    <property type="entry name" value="GLYCOSYL_HYDROL_F1_2"/>
    <property type="match status" value="1"/>
</dbReference>
<proteinExistence type="inferred from homology"/>